<reference evidence="3" key="2">
    <citation type="submission" date="2024-04" db="EMBL/GenBank/DDBJ databases">
        <authorList>
            <person name="Chen Y."/>
            <person name="Shah S."/>
            <person name="Dougan E. K."/>
            <person name="Thang M."/>
            <person name="Chan C."/>
        </authorList>
    </citation>
    <scope>NUCLEOTIDE SEQUENCE [LARGE SCALE GENOMIC DNA]</scope>
</reference>
<dbReference type="EMBL" id="CAMXCT030006727">
    <property type="protein sequence ID" value="CAL4806320.1"/>
    <property type="molecule type" value="Genomic_DNA"/>
</dbReference>
<dbReference type="OrthoDB" id="432976at2759"/>
<feature type="region of interest" description="Disordered" evidence="1">
    <location>
        <begin position="230"/>
        <end position="251"/>
    </location>
</feature>
<protein>
    <submittedName>
        <fullName evidence="2">Uncharacterized protein</fullName>
    </submittedName>
</protein>
<evidence type="ECO:0000256" key="1">
    <source>
        <dbReference type="SAM" id="MobiDB-lite"/>
    </source>
</evidence>
<proteinExistence type="predicted"/>
<evidence type="ECO:0000313" key="4">
    <source>
        <dbReference type="Proteomes" id="UP001152797"/>
    </source>
</evidence>
<dbReference type="SUPFAM" id="SSF81383">
    <property type="entry name" value="F-box domain"/>
    <property type="match status" value="1"/>
</dbReference>
<accession>A0A9P1GQ72</accession>
<dbReference type="Proteomes" id="UP001152797">
    <property type="component" value="Unassembled WGS sequence"/>
</dbReference>
<keyword evidence="4" id="KW-1185">Reference proteome</keyword>
<comment type="caution">
    <text evidence="2">The sequence shown here is derived from an EMBL/GenBank/DDBJ whole genome shotgun (WGS) entry which is preliminary data.</text>
</comment>
<dbReference type="EMBL" id="CAMXCT010006727">
    <property type="protein sequence ID" value="CAI4019008.1"/>
    <property type="molecule type" value="Genomic_DNA"/>
</dbReference>
<evidence type="ECO:0000313" key="2">
    <source>
        <dbReference type="EMBL" id="CAI4019008.1"/>
    </source>
</evidence>
<evidence type="ECO:0000313" key="3">
    <source>
        <dbReference type="EMBL" id="CAL1172383.1"/>
    </source>
</evidence>
<dbReference type="AlphaFoldDB" id="A0A9P1GQ72"/>
<sequence length="251" mass="28911">MSSARRRMEAERLYDAALGGSPCDESPLVQMMMRLQEELRAYLFLFVEVASLGAAAPTCRPLRDFLWNDPAFWKVYAGVCFSRVSQVSDAASLRERFRIWLFHLEDEWATDFQEGLLQENHSDFGANYLQLFKDARYIASGLMPWDNCQQVKTFSDVSSTMLREYNPKQLDERWAAESFISKVEGREDVFSKDQVRGIIEAFEESLEKSILQQHLEGVEDAQWGEPIAEGAEWQSWDLEEDSEDSFGLGDE</sequence>
<name>A0A9P1GQ72_9DINO</name>
<gene>
    <name evidence="2" type="ORF">C1SCF055_LOCUS43537</name>
</gene>
<organism evidence="2">
    <name type="scientific">Cladocopium goreaui</name>
    <dbReference type="NCBI Taxonomy" id="2562237"/>
    <lineage>
        <taxon>Eukaryota</taxon>
        <taxon>Sar</taxon>
        <taxon>Alveolata</taxon>
        <taxon>Dinophyceae</taxon>
        <taxon>Suessiales</taxon>
        <taxon>Symbiodiniaceae</taxon>
        <taxon>Cladocopium</taxon>
    </lineage>
</organism>
<dbReference type="EMBL" id="CAMXCT020006727">
    <property type="protein sequence ID" value="CAL1172383.1"/>
    <property type="molecule type" value="Genomic_DNA"/>
</dbReference>
<dbReference type="InterPro" id="IPR036047">
    <property type="entry name" value="F-box-like_dom_sf"/>
</dbReference>
<feature type="compositionally biased region" description="Acidic residues" evidence="1">
    <location>
        <begin position="237"/>
        <end position="251"/>
    </location>
</feature>
<reference evidence="2" key="1">
    <citation type="submission" date="2022-10" db="EMBL/GenBank/DDBJ databases">
        <authorList>
            <person name="Chen Y."/>
            <person name="Dougan E. K."/>
            <person name="Chan C."/>
            <person name="Rhodes N."/>
            <person name="Thang M."/>
        </authorList>
    </citation>
    <scope>NUCLEOTIDE SEQUENCE</scope>
</reference>